<dbReference type="AlphaFoldDB" id="A0A165VRD2"/>
<sequence length="593" mass="67728">MHVSLLKCSGLSTPQLAQSWGRRRKQQQIYYIFIFTTKSRVDNMDSRQRVFSTPELLRYILSFVEDRYALAASARVCTSWSDITLENLWRDHPVQPRALLSILSPMPEHRMAFSALPNSAGWARFFRYARHVRHIAFSDVLKLPHESPSHDLLKYMVLTRPPGPILPSLSSLIWDFADTNLSFYAIMFMHASIRSFTWRLPSGPLSAKALSSFLDNVVWRMPNLTAFELRGGSSVREDRDELLKLLSKLPKLVKVGLPFFFFTTEVAQVLSELPSLESICLCKHGYFPIQDVKQLHPTLHDTSFPCLKELEMAIHLPQLHGVDTAWPLHNLTKLHLQEIGNLTSDMALTMITYVCSQCPALESLSLELRVHELHVPNEDDEDDDLDPSQEIDIEAIRPLFELRSLKHLSISHDRQLCLSHEDIETIAHSFKALKTVILNPEPFFTDQAILSLGALTSFIRHCPDIEEIGLYIDGSQPPFDIWDMPAYPKSGRYLKTLQFGTSYIRDVYSVAKYLCPMIPSQCIIAPEYLYTVRIDPGWSVGDCRDRWNQVGEILSLLTATRDEEREKTRLLQSEVDSLRLQFALIRGAPAPGP</sequence>
<accession>A0A165VRD2</accession>
<reference evidence="2 3" key="1">
    <citation type="journal article" date="2016" name="Mol. Biol. Evol.">
        <title>Comparative Genomics of Early-Diverging Mushroom-Forming Fungi Provides Insights into the Origins of Lignocellulose Decay Capabilities.</title>
        <authorList>
            <person name="Nagy L.G."/>
            <person name="Riley R."/>
            <person name="Tritt A."/>
            <person name="Adam C."/>
            <person name="Daum C."/>
            <person name="Floudas D."/>
            <person name="Sun H."/>
            <person name="Yadav J.S."/>
            <person name="Pangilinan J."/>
            <person name="Larsson K.H."/>
            <person name="Matsuura K."/>
            <person name="Barry K."/>
            <person name="Labutti K."/>
            <person name="Kuo R."/>
            <person name="Ohm R.A."/>
            <person name="Bhattacharya S.S."/>
            <person name="Shirouzu T."/>
            <person name="Yoshinaga Y."/>
            <person name="Martin F.M."/>
            <person name="Grigoriev I.V."/>
            <person name="Hibbett D.S."/>
        </authorList>
    </citation>
    <scope>NUCLEOTIDE SEQUENCE [LARGE SCALE GENOMIC DNA]</scope>
    <source>
        <strain evidence="2 3">HHB14362 ss-1</strain>
    </source>
</reference>
<keyword evidence="3" id="KW-1185">Reference proteome</keyword>
<dbReference type="InParanoid" id="A0A165VRD2"/>
<gene>
    <name evidence="2" type="ORF">NEOLEDRAFT_306814</name>
</gene>
<protein>
    <recommendedName>
        <fullName evidence="1">F-box domain-containing protein</fullName>
    </recommendedName>
</protein>
<dbReference type="InterPro" id="IPR032675">
    <property type="entry name" value="LRR_dom_sf"/>
</dbReference>
<dbReference type="EMBL" id="KV425552">
    <property type="protein sequence ID" value="KZT30071.1"/>
    <property type="molecule type" value="Genomic_DNA"/>
</dbReference>
<organism evidence="2 3">
    <name type="scientific">Neolentinus lepideus HHB14362 ss-1</name>
    <dbReference type="NCBI Taxonomy" id="1314782"/>
    <lineage>
        <taxon>Eukaryota</taxon>
        <taxon>Fungi</taxon>
        <taxon>Dikarya</taxon>
        <taxon>Basidiomycota</taxon>
        <taxon>Agaricomycotina</taxon>
        <taxon>Agaricomycetes</taxon>
        <taxon>Gloeophyllales</taxon>
        <taxon>Gloeophyllaceae</taxon>
        <taxon>Neolentinus</taxon>
    </lineage>
</organism>
<dbReference type="OrthoDB" id="2447803at2759"/>
<proteinExistence type="predicted"/>
<dbReference type="PANTHER" id="PTHR38926:SF5">
    <property type="entry name" value="F-BOX AND LEUCINE-RICH REPEAT PROTEIN 6"/>
    <property type="match status" value="1"/>
</dbReference>
<dbReference type="STRING" id="1314782.A0A165VRD2"/>
<dbReference type="Gene3D" id="3.80.10.10">
    <property type="entry name" value="Ribonuclease Inhibitor"/>
    <property type="match status" value="1"/>
</dbReference>
<dbReference type="Proteomes" id="UP000076761">
    <property type="component" value="Unassembled WGS sequence"/>
</dbReference>
<dbReference type="InterPro" id="IPR001810">
    <property type="entry name" value="F-box_dom"/>
</dbReference>
<dbReference type="SUPFAM" id="SSF52047">
    <property type="entry name" value="RNI-like"/>
    <property type="match status" value="1"/>
</dbReference>
<evidence type="ECO:0000313" key="3">
    <source>
        <dbReference type="Proteomes" id="UP000076761"/>
    </source>
</evidence>
<evidence type="ECO:0000313" key="2">
    <source>
        <dbReference type="EMBL" id="KZT30071.1"/>
    </source>
</evidence>
<evidence type="ECO:0000259" key="1">
    <source>
        <dbReference type="Pfam" id="PF12937"/>
    </source>
</evidence>
<dbReference type="Pfam" id="PF12937">
    <property type="entry name" value="F-box-like"/>
    <property type="match status" value="1"/>
</dbReference>
<feature type="domain" description="F-box" evidence="1">
    <location>
        <begin position="54"/>
        <end position="91"/>
    </location>
</feature>
<dbReference type="PANTHER" id="PTHR38926">
    <property type="entry name" value="F-BOX DOMAIN CONTAINING PROTEIN, EXPRESSED"/>
    <property type="match status" value="1"/>
</dbReference>
<name>A0A165VRD2_9AGAM</name>